<dbReference type="AlphaFoldDB" id="A0A2V2UK67"/>
<dbReference type="VEuPathDB" id="TriTrypDB:BCY84_10690"/>
<dbReference type="GO" id="GO:0042555">
    <property type="term" value="C:MCM complex"/>
    <property type="evidence" value="ECO:0007669"/>
    <property type="project" value="TreeGrafter"/>
</dbReference>
<evidence type="ECO:0000259" key="1">
    <source>
        <dbReference type="Pfam" id="PF17855"/>
    </source>
</evidence>
<dbReference type="GO" id="GO:0003697">
    <property type="term" value="F:single-stranded DNA binding"/>
    <property type="evidence" value="ECO:0007669"/>
    <property type="project" value="TreeGrafter"/>
</dbReference>
<dbReference type="GO" id="GO:0017116">
    <property type="term" value="F:single-stranded DNA helicase activity"/>
    <property type="evidence" value="ECO:0007669"/>
    <property type="project" value="TreeGrafter"/>
</dbReference>
<dbReference type="PANTHER" id="PTHR11630:SF47">
    <property type="entry name" value="DNA HELICASE MCM8"/>
    <property type="match status" value="1"/>
</dbReference>
<dbReference type="Pfam" id="PF17855">
    <property type="entry name" value="MCM_lid"/>
    <property type="match status" value="1"/>
</dbReference>
<dbReference type="SUPFAM" id="SSF52540">
    <property type="entry name" value="P-loop containing nucleoside triphosphate hydrolases"/>
    <property type="match status" value="1"/>
</dbReference>
<comment type="caution">
    <text evidence="2">The sequence shown here is derived from an EMBL/GenBank/DDBJ whole genome shotgun (WGS) entry which is preliminary data.</text>
</comment>
<protein>
    <submittedName>
        <fullName evidence="2">Putative DNA replication licensing factor MCM8</fullName>
    </submittedName>
</protein>
<dbReference type="InterPro" id="IPR041562">
    <property type="entry name" value="MCM_lid"/>
</dbReference>
<evidence type="ECO:0000313" key="2">
    <source>
        <dbReference type="EMBL" id="PWU84431.1"/>
    </source>
</evidence>
<dbReference type="VEuPathDB" id="TriTrypDB:Tc_MARK_3551"/>
<organism evidence="2 3">
    <name type="scientific">Trypanosoma cruzi</name>
    <dbReference type="NCBI Taxonomy" id="5693"/>
    <lineage>
        <taxon>Eukaryota</taxon>
        <taxon>Discoba</taxon>
        <taxon>Euglenozoa</taxon>
        <taxon>Kinetoplastea</taxon>
        <taxon>Metakinetoplastina</taxon>
        <taxon>Trypanosomatida</taxon>
        <taxon>Trypanosomatidae</taxon>
        <taxon>Trypanosoma</taxon>
        <taxon>Schizotrypanum</taxon>
    </lineage>
</organism>
<dbReference type="EMBL" id="PRFC01000742">
    <property type="protein sequence ID" value="PWU84431.1"/>
    <property type="molecule type" value="Genomic_DNA"/>
</dbReference>
<dbReference type="VEuPathDB" id="TriTrypDB:ECC02_012774"/>
<dbReference type="VEuPathDB" id="TriTrypDB:TcBrA4_0014720"/>
<dbReference type="InterPro" id="IPR031327">
    <property type="entry name" value="MCM"/>
</dbReference>
<gene>
    <name evidence="2" type="ORF">C3747_742g6</name>
</gene>
<evidence type="ECO:0000313" key="3">
    <source>
        <dbReference type="Proteomes" id="UP000246078"/>
    </source>
</evidence>
<dbReference type="VEuPathDB" id="TriTrypDB:TcCL_ESM12788"/>
<reference evidence="2 3" key="1">
    <citation type="journal article" date="2018" name="Microb. Genom.">
        <title>Expanding an expanded genome: long-read sequencing of Trypanosoma cruzi.</title>
        <authorList>
            <person name="Berna L."/>
            <person name="Rodriguez M."/>
            <person name="Chiribao M.L."/>
            <person name="Parodi-Talice A."/>
            <person name="Pita S."/>
            <person name="Rijo G."/>
            <person name="Alvarez-Valin F."/>
            <person name="Robello C."/>
        </authorList>
    </citation>
    <scope>NUCLEOTIDE SEQUENCE [LARGE SCALE GENOMIC DNA]</scope>
    <source>
        <strain evidence="2 3">TCC</strain>
    </source>
</reference>
<dbReference type="VEuPathDB" id="TriTrypDB:C4B63_14g239"/>
<feature type="domain" description="MCM AAA-lid" evidence="1">
    <location>
        <begin position="29"/>
        <end position="111"/>
    </location>
</feature>
<dbReference type="VEuPathDB" id="TriTrypDB:TcCLB.503555.10"/>
<dbReference type="VEuPathDB" id="TriTrypDB:TcG_08090"/>
<dbReference type="Proteomes" id="UP000246078">
    <property type="component" value="Unassembled WGS sequence"/>
</dbReference>
<dbReference type="VEuPathDB" id="TriTrypDB:TCSYLVIO_004809"/>
<accession>A0A2V2UK67</accession>
<dbReference type="VEuPathDB" id="TriTrypDB:TCDM_11667"/>
<dbReference type="Gene3D" id="3.40.50.300">
    <property type="entry name" value="P-loop containing nucleotide triphosphate hydrolases"/>
    <property type="match status" value="1"/>
</dbReference>
<sequence>MSCRLHRRHDEAGARLAGCKSGGITLPVELVQRFVAFCRHHCHPSLREDASEVLKSHYLKSRAETKDDELAVTPRFLQALIRVAEARAKVELRHEVTAEDAEYAVELLRQCSGSLRGNPHTLSVRPAAAKKMSQREMIINALKAEVCRTGVNALPYPVVLSACEEAGLPQCQRHAAPAERGGCNPTNWDKYQLRGV</sequence>
<dbReference type="VEuPathDB" id="TriTrypDB:C3747_742g6"/>
<dbReference type="GO" id="GO:0005634">
    <property type="term" value="C:nucleus"/>
    <property type="evidence" value="ECO:0007669"/>
    <property type="project" value="TreeGrafter"/>
</dbReference>
<name>A0A2V2UK67_TRYCR</name>
<dbReference type="InterPro" id="IPR027417">
    <property type="entry name" value="P-loop_NTPase"/>
</dbReference>
<dbReference type="PANTHER" id="PTHR11630">
    <property type="entry name" value="DNA REPLICATION LICENSING FACTOR MCM FAMILY MEMBER"/>
    <property type="match status" value="1"/>
</dbReference>
<dbReference type="GO" id="GO:0005524">
    <property type="term" value="F:ATP binding"/>
    <property type="evidence" value="ECO:0007669"/>
    <property type="project" value="InterPro"/>
</dbReference>
<proteinExistence type="predicted"/>